<comment type="caution">
    <text evidence="2">The sequence shown here is derived from an EMBL/GenBank/DDBJ whole genome shotgun (WGS) entry which is preliminary data.</text>
</comment>
<dbReference type="PANTHER" id="PTHR21689:SF2">
    <property type="entry name" value="PROTEIN LIN-9 HOMOLOG"/>
    <property type="match status" value="1"/>
</dbReference>
<dbReference type="GO" id="GO:0006351">
    <property type="term" value="P:DNA-templated transcription"/>
    <property type="evidence" value="ECO:0007669"/>
    <property type="project" value="InterPro"/>
</dbReference>
<dbReference type="GO" id="GO:0003677">
    <property type="term" value="F:DNA binding"/>
    <property type="evidence" value="ECO:0007669"/>
    <property type="project" value="TreeGrafter"/>
</dbReference>
<dbReference type="InterPro" id="IPR010561">
    <property type="entry name" value="LIN-9/ALY1"/>
</dbReference>
<dbReference type="GO" id="GO:0051726">
    <property type="term" value="P:regulation of cell cycle"/>
    <property type="evidence" value="ECO:0007669"/>
    <property type="project" value="TreeGrafter"/>
</dbReference>
<name>A0A843URL6_COLES</name>
<evidence type="ECO:0000256" key="1">
    <source>
        <dbReference type="SAM" id="MobiDB-lite"/>
    </source>
</evidence>
<dbReference type="GO" id="GO:0017053">
    <property type="term" value="C:transcription repressor complex"/>
    <property type="evidence" value="ECO:0007669"/>
    <property type="project" value="InterPro"/>
</dbReference>
<dbReference type="OrthoDB" id="2339771at2759"/>
<gene>
    <name evidence="2" type="ORF">Taro_018657</name>
</gene>
<dbReference type="EMBL" id="NMUH01000875">
    <property type="protein sequence ID" value="MQL86128.1"/>
    <property type="molecule type" value="Genomic_DNA"/>
</dbReference>
<proteinExistence type="predicted"/>
<evidence type="ECO:0000313" key="3">
    <source>
        <dbReference type="Proteomes" id="UP000652761"/>
    </source>
</evidence>
<sequence>MNEEVSTKQKEGDSIKEFEHFRKQYAMVLLQLRDANDQVATALLYLRQRNTYHGSTTPPWLKPMGNSGGPAGAQGSISQCGFPNQETGTHVLHIVDGSRRKARAMVDVAVK</sequence>
<dbReference type="GO" id="GO:0006357">
    <property type="term" value="P:regulation of transcription by RNA polymerase II"/>
    <property type="evidence" value="ECO:0007669"/>
    <property type="project" value="TreeGrafter"/>
</dbReference>
<dbReference type="GO" id="GO:0005654">
    <property type="term" value="C:nucleoplasm"/>
    <property type="evidence" value="ECO:0007669"/>
    <property type="project" value="TreeGrafter"/>
</dbReference>
<feature type="non-terminal residue" evidence="2">
    <location>
        <position position="111"/>
    </location>
</feature>
<keyword evidence="3" id="KW-1185">Reference proteome</keyword>
<evidence type="ECO:0000313" key="2">
    <source>
        <dbReference type="EMBL" id="MQL86128.1"/>
    </source>
</evidence>
<dbReference type="PANTHER" id="PTHR21689">
    <property type="entry name" value="LIN-9"/>
    <property type="match status" value="1"/>
</dbReference>
<accession>A0A843URL6</accession>
<protein>
    <submittedName>
        <fullName evidence="2">Uncharacterized protein</fullName>
    </submittedName>
</protein>
<reference evidence="2" key="1">
    <citation type="submission" date="2017-07" db="EMBL/GenBank/DDBJ databases">
        <title>Taro Niue Genome Assembly and Annotation.</title>
        <authorList>
            <person name="Atibalentja N."/>
            <person name="Keating K."/>
            <person name="Fields C.J."/>
        </authorList>
    </citation>
    <scope>NUCLEOTIDE SEQUENCE</scope>
    <source>
        <strain evidence="2">Niue_2</strain>
        <tissue evidence="2">Leaf</tissue>
    </source>
</reference>
<dbReference type="AlphaFoldDB" id="A0A843URL6"/>
<feature type="region of interest" description="Disordered" evidence="1">
    <location>
        <begin position="55"/>
        <end position="82"/>
    </location>
</feature>
<organism evidence="2 3">
    <name type="scientific">Colocasia esculenta</name>
    <name type="common">Wild taro</name>
    <name type="synonym">Arum esculentum</name>
    <dbReference type="NCBI Taxonomy" id="4460"/>
    <lineage>
        <taxon>Eukaryota</taxon>
        <taxon>Viridiplantae</taxon>
        <taxon>Streptophyta</taxon>
        <taxon>Embryophyta</taxon>
        <taxon>Tracheophyta</taxon>
        <taxon>Spermatophyta</taxon>
        <taxon>Magnoliopsida</taxon>
        <taxon>Liliopsida</taxon>
        <taxon>Araceae</taxon>
        <taxon>Aroideae</taxon>
        <taxon>Colocasieae</taxon>
        <taxon>Colocasia</taxon>
    </lineage>
</organism>
<dbReference type="Proteomes" id="UP000652761">
    <property type="component" value="Unassembled WGS sequence"/>
</dbReference>